<organism evidence="6 7">
    <name type="scientific">Nocardioides donggukensis</name>
    <dbReference type="NCBI Taxonomy" id="2774019"/>
    <lineage>
        <taxon>Bacteria</taxon>
        <taxon>Bacillati</taxon>
        <taxon>Actinomycetota</taxon>
        <taxon>Actinomycetes</taxon>
        <taxon>Propionibacteriales</taxon>
        <taxon>Nocardioidaceae</taxon>
        <taxon>Nocardioides</taxon>
    </lineage>
</organism>
<comment type="caution">
    <text evidence="6">The sequence shown here is derived from an EMBL/GenBank/DDBJ whole genome shotgun (WGS) entry which is preliminary data.</text>
</comment>
<sequence>MFSPPSQVRRVVASISGFTIATPSVNAQPRGRSSLRLTVPPSSSAAIAPGAGSASRLPALRPGERGPRCRSAWWQDSRVTTAATSFTVLVPVKPPVRGKSRLAGLPDDQRQRLAAAFALDTITAARATASVGEVMVVTDDHAFAATARERGCTVLPDGVSGDLNATLVQAAHEAVRRWPGSGLAALCADLPALRPEDLAGALAQVPAGGAAFVADAHGTGTTMYAAAVGHFDPHFGVGSRAAHLRAGATEIPGRIASLRHDVDDVGDLGRALVLGVGTETALASGR</sequence>
<feature type="compositionally biased region" description="Low complexity" evidence="5">
    <location>
        <begin position="40"/>
        <end position="55"/>
    </location>
</feature>
<evidence type="ECO:0000313" key="7">
    <source>
        <dbReference type="Proteomes" id="UP000616839"/>
    </source>
</evidence>
<dbReference type="GO" id="GO:0005525">
    <property type="term" value="F:GTP binding"/>
    <property type="evidence" value="ECO:0007669"/>
    <property type="project" value="UniProtKB-KW"/>
</dbReference>
<dbReference type="Proteomes" id="UP000616839">
    <property type="component" value="Unassembled WGS sequence"/>
</dbReference>
<dbReference type="AlphaFoldDB" id="A0A927K3B7"/>
<dbReference type="PANTHER" id="PTHR40392:SF1">
    <property type="entry name" value="2-PHOSPHO-L-LACTATE GUANYLYLTRANSFERASE"/>
    <property type="match status" value="1"/>
</dbReference>
<evidence type="ECO:0000256" key="1">
    <source>
        <dbReference type="ARBA" id="ARBA00022679"/>
    </source>
</evidence>
<dbReference type="NCBIfam" id="TIGR03552">
    <property type="entry name" value="F420_cofC"/>
    <property type="match status" value="1"/>
</dbReference>
<dbReference type="Pfam" id="PF01983">
    <property type="entry name" value="CofC"/>
    <property type="match status" value="1"/>
</dbReference>
<keyword evidence="2 6" id="KW-0548">Nucleotidyltransferase</keyword>
<keyword evidence="3" id="KW-0547">Nucleotide-binding</keyword>
<name>A0A927K3B7_9ACTN</name>
<dbReference type="InterPro" id="IPR002835">
    <property type="entry name" value="CofC"/>
</dbReference>
<dbReference type="GO" id="GO:0043814">
    <property type="term" value="F:phospholactate guanylyltransferase activity"/>
    <property type="evidence" value="ECO:0007669"/>
    <property type="project" value="UniProtKB-EC"/>
</dbReference>
<dbReference type="EMBL" id="JACYXZ010000001">
    <property type="protein sequence ID" value="MBD8869001.1"/>
    <property type="molecule type" value="Genomic_DNA"/>
</dbReference>
<dbReference type="EC" id="2.7.7.68" evidence="6"/>
<dbReference type="PANTHER" id="PTHR40392">
    <property type="entry name" value="2-PHOSPHO-L-LACTATE GUANYLYLTRANSFERASE"/>
    <property type="match status" value="1"/>
</dbReference>
<evidence type="ECO:0000256" key="2">
    <source>
        <dbReference type="ARBA" id="ARBA00022695"/>
    </source>
</evidence>
<accession>A0A927K3B7</accession>
<keyword evidence="7" id="KW-1185">Reference proteome</keyword>
<gene>
    <name evidence="6" type="primary">cofC</name>
    <name evidence="6" type="ORF">IE331_05145</name>
</gene>
<evidence type="ECO:0000256" key="3">
    <source>
        <dbReference type="ARBA" id="ARBA00022741"/>
    </source>
</evidence>
<keyword evidence="4" id="KW-0342">GTP-binding</keyword>
<reference evidence="6" key="1">
    <citation type="submission" date="2020-09" db="EMBL/GenBank/DDBJ databases">
        <title>Nocardioides sp. strain MJB4 16S ribosomal RNA gene Genome sequencing and assembly.</title>
        <authorList>
            <person name="Kim I."/>
        </authorList>
    </citation>
    <scope>NUCLEOTIDE SEQUENCE</scope>
    <source>
        <strain evidence="6">MJB4</strain>
    </source>
</reference>
<evidence type="ECO:0000256" key="4">
    <source>
        <dbReference type="ARBA" id="ARBA00023134"/>
    </source>
</evidence>
<protein>
    <submittedName>
        <fullName evidence="6">2-phospho-L-lactate guanylyltransferase</fullName>
        <ecNumber evidence="6">2.7.7.68</ecNumber>
    </submittedName>
</protein>
<evidence type="ECO:0000256" key="5">
    <source>
        <dbReference type="SAM" id="MobiDB-lite"/>
    </source>
</evidence>
<dbReference type="Gene3D" id="3.90.550.10">
    <property type="entry name" value="Spore Coat Polysaccharide Biosynthesis Protein SpsA, Chain A"/>
    <property type="match status" value="1"/>
</dbReference>
<dbReference type="InterPro" id="IPR029044">
    <property type="entry name" value="Nucleotide-diphossugar_trans"/>
</dbReference>
<evidence type="ECO:0000313" key="6">
    <source>
        <dbReference type="EMBL" id="MBD8869001.1"/>
    </source>
</evidence>
<feature type="region of interest" description="Disordered" evidence="5">
    <location>
        <begin position="25"/>
        <end position="68"/>
    </location>
</feature>
<dbReference type="SUPFAM" id="SSF53448">
    <property type="entry name" value="Nucleotide-diphospho-sugar transferases"/>
    <property type="match status" value="1"/>
</dbReference>
<proteinExistence type="predicted"/>
<keyword evidence="1 6" id="KW-0808">Transferase</keyword>